<dbReference type="EMBL" id="CP097502">
    <property type="protein sequence ID" value="URD77048.1"/>
    <property type="molecule type" value="Genomic_DNA"/>
</dbReference>
<evidence type="ECO:0000313" key="1">
    <source>
        <dbReference type="EMBL" id="URD77048.1"/>
    </source>
</evidence>
<protein>
    <submittedName>
        <fullName evidence="1">Uncharacterized protein</fullName>
    </submittedName>
</protein>
<sequence>MSSWRLGLFPAAPLAGRRFPFYDSVFDLVHAINTLDEGGAPSLGQASRTEALEFFMFDIDRVLRASTDSAKPPGMAL</sequence>
<reference evidence="1" key="1">
    <citation type="submission" date="2022-05" db="EMBL/GenBank/DDBJ databases">
        <title>The Musa troglodytarum L. genome provides insights into the mechanism of non-climacteric behaviour and enrichment of carotenoids.</title>
        <authorList>
            <person name="Wang J."/>
        </authorList>
    </citation>
    <scope>NUCLEOTIDE SEQUENCE</scope>
    <source>
        <tissue evidence="1">Leaf</tissue>
    </source>
</reference>
<proteinExistence type="predicted"/>
<keyword evidence="2" id="KW-1185">Reference proteome</keyword>
<dbReference type="AlphaFoldDB" id="A0A9E7EHF2"/>
<dbReference type="PANTHER" id="PTHR44067">
    <property type="entry name" value="S-ADENOSYL-L-METHIONINE-DEPENDENT METHYLTRANSFERASE SUPERFAMILY PROTEIN-RELATED"/>
    <property type="match status" value="1"/>
</dbReference>
<evidence type="ECO:0000313" key="2">
    <source>
        <dbReference type="Proteomes" id="UP001055439"/>
    </source>
</evidence>
<dbReference type="InterPro" id="IPR053223">
    <property type="entry name" value="Prob_Methyltransferase"/>
</dbReference>
<organism evidence="1 2">
    <name type="scientific">Musa troglodytarum</name>
    <name type="common">fe'i banana</name>
    <dbReference type="NCBI Taxonomy" id="320322"/>
    <lineage>
        <taxon>Eukaryota</taxon>
        <taxon>Viridiplantae</taxon>
        <taxon>Streptophyta</taxon>
        <taxon>Embryophyta</taxon>
        <taxon>Tracheophyta</taxon>
        <taxon>Spermatophyta</taxon>
        <taxon>Magnoliopsida</taxon>
        <taxon>Liliopsida</taxon>
        <taxon>Zingiberales</taxon>
        <taxon>Musaceae</taxon>
        <taxon>Musa</taxon>
    </lineage>
</organism>
<gene>
    <name evidence="1" type="ORF">MUK42_37477</name>
</gene>
<dbReference type="PANTHER" id="PTHR44067:SF3">
    <property type="entry name" value="OS06G0138600 PROTEIN"/>
    <property type="match status" value="1"/>
</dbReference>
<dbReference type="Proteomes" id="UP001055439">
    <property type="component" value="Chromosome 1"/>
</dbReference>
<name>A0A9E7EHF2_9LILI</name>
<accession>A0A9E7EHF2</accession>